<evidence type="ECO:0000313" key="1">
    <source>
        <dbReference type="EMBL" id="GBP06643.1"/>
    </source>
</evidence>
<accession>A0A4C1SWM3</accession>
<name>A0A4C1SWM3_EUMVA</name>
<dbReference type="AlphaFoldDB" id="A0A4C1SWM3"/>
<gene>
    <name evidence="1" type="ORF">EVAR_92613_1</name>
</gene>
<dbReference type="Proteomes" id="UP000299102">
    <property type="component" value="Unassembled WGS sequence"/>
</dbReference>
<comment type="caution">
    <text evidence="1">The sequence shown here is derived from an EMBL/GenBank/DDBJ whole genome shotgun (WGS) entry which is preliminary data.</text>
</comment>
<reference evidence="1 2" key="1">
    <citation type="journal article" date="2019" name="Commun. Biol.">
        <title>The bagworm genome reveals a unique fibroin gene that provides high tensile strength.</title>
        <authorList>
            <person name="Kono N."/>
            <person name="Nakamura H."/>
            <person name="Ohtoshi R."/>
            <person name="Tomita M."/>
            <person name="Numata K."/>
            <person name="Arakawa K."/>
        </authorList>
    </citation>
    <scope>NUCLEOTIDE SEQUENCE [LARGE SCALE GENOMIC DNA]</scope>
</reference>
<proteinExistence type="predicted"/>
<keyword evidence="2" id="KW-1185">Reference proteome</keyword>
<organism evidence="1 2">
    <name type="scientific">Eumeta variegata</name>
    <name type="common">Bagworm moth</name>
    <name type="synonym">Eumeta japonica</name>
    <dbReference type="NCBI Taxonomy" id="151549"/>
    <lineage>
        <taxon>Eukaryota</taxon>
        <taxon>Metazoa</taxon>
        <taxon>Ecdysozoa</taxon>
        <taxon>Arthropoda</taxon>
        <taxon>Hexapoda</taxon>
        <taxon>Insecta</taxon>
        <taxon>Pterygota</taxon>
        <taxon>Neoptera</taxon>
        <taxon>Endopterygota</taxon>
        <taxon>Lepidoptera</taxon>
        <taxon>Glossata</taxon>
        <taxon>Ditrysia</taxon>
        <taxon>Tineoidea</taxon>
        <taxon>Psychidae</taxon>
        <taxon>Oiketicinae</taxon>
        <taxon>Eumeta</taxon>
    </lineage>
</organism>
<dbReference type="EMBL" id="BGZK01000023">
    <property type="protein sequence ID" value="GBP06643.1"/>
    <property type="molecule type" value="Genomic_DNA"/>
</dbReference>
<evidence type="ECO:0000313" key="2">
    <source>
        <dbReference type="Proteomes" id="UP000299102"/>
    </source>
</evidence>
<sequence length="77" mass="8680">MALVNQPPPGPSPALGPHLRVPRRPGIGFINPSTKTTLQRARSLRVSIPIFSVRVETALHCLNFVVRWRRDVRHQLP</sequence>
<protein>
    <submittedName>
        <fullName evidence="1">Uncharacterized protein</fullName>
    </submittedName>
</protein>